<protein>
    <submittedName>
        <fullName evidence="1">Uncharacterized protein</fullName>
    </submittedName>
</protein>
<dbReference type="KEGG" id="mpk:VL20_2336"/>
<dbReference type="Proteomes" id="UP000068167">
    <property type="component" value="Chromosome"/>
</dbReference>
<proteinExistence type="predicted"/>
<keyword evidence="2" id="KW-1185">Reference proteome</keyword>
<reference evidence="1 2" key="1">
    <citation type="journal article" date="2016" name="Stand. Genomic Sci.">
        <title>Complete genome sequence and genomic characterization of Microcystis panniformis FACHB 1757 by third-generation sequencing.</title>
        <authorList>
            <person name="Zhang J.Y."/>
            <person name="Guan R."/>
            <person name="Zhang H.J."/>
            <person name="Li H."/>
            <person name="Xiao P."/>
            <person name="Yu G.L."/>
            <person name="Du L."/>
            <person name="Cao D.M."/>
            <person name="Zhu B.C."/>
            <person name="Li R.H."/>
            <person name="Lu Z.H."/>
        </authorList>
    </citation>
    <scope>NUCLEOTIDE SEQUENCE [LARGE SCALE GENOMIC DNA]</scope>
    <source>
        <strain evidence="1 2">FACHB-1757</strain>
    </source>
</reference>
<accession>A0A0K1S052</accession>
<sequence>MTVQTEDRIAITFDLNVESDRHGAVISYQLSVISYQI</sequence>
<gene>
    <name evidence="1" type="ORF">VL20_2336</name>
</gene>
<name>A0A0K1S052_9CHRO</name>
<organism evidence="1 2">
    <name type="scientific">Microcystis panniformis FACHB-1757</name>
    <dbReference type="NCBI Taxonomy" id="1638788"/>
    <lineage>
        <taxon>Bacteria</taxon>
        <taxon>Bacillati</taxon>
        <taxon>Cyanobacteriota</taxon>
        <taxon>Cyanophyceae</taxon>
        <taxon>Oscillatoriophycideae</taxon>
        <taxon>Chroococcales</taxon>
        <taxon>Microcystaceae</taxon>
        <taxon>Microcystis</taxon>
    </lineage>
</organism>
<dbReference type="EMBL" id="CP011339">
    <property type="protein sequence ID" value="AKV67435.1"/>
    <property type="molecule type" value="Genomic_DNA"/>
</dbReference>
<evidence type="ECO:0000313" key="1">
    <source>
        <dbReference type="EMBL" id="AKV67435.1"/>
    </source>
</evidence>
<evidence type="ECO:0000313" key="2">
    <source>
        <dbReference type="Proteomes" id="UP000068167"/>
    </source>
</evidence>
<dbReference type="AlphaFoldDB" id="A0A0K1S052"/>